<dbReference type="AlphaFoldDB" id="A0A396JNW3"/>
<dbReference type="Proteomes" id="UP000265566">
    <property type="component" value="Chromosome 1"/>
</dbReference>
<organism evidence="2">
    <name type="scientific">Medicago truncatula</name>
    <name type="common">Barrel medic</name>
    <name type="synonym">Medicago tribuloides</name>
    <dbReference type="NCBI Taxonomy" id="3880"/>
    <lineage>
        <taxon>Eukaryota</taxon>
        <taxon>Viridiplantae</taxon>
        <taxon>Streptophyta</taxon>
        <taxon>Embryophyta</taxon>
        <taxon>Tracheophyta</taxon>
        <taxon>Spermatophyta</taxon>
        <taxon>Magnoliopsida</taxon>
        <taxon>eudicotyledons</taxon>
        <taxon>Gunneridae</taxon>
        <taxon>Pentapetalae</taxon>
        <taxon>rosids</taxon>
        <taxon>fabids</taxon>
        <taxon>Fabales</taxon>
        <taxon>Fabaceae</taxon>
        <taxon>Papilionoideae</taxon>
        <taxon>50 kb inversion clade</taxon>
        <taxon>NPAAA clade</taxon>
        <taxon>Hologalegina</taxon>
        <taxon>IRL clade</taxon>
        <taxon>Trifolieae</taxon>
        <taxon>Medicago</taxon>
    </lineage>
</organism>
<keyword evidence="1" id="KW-0812">Transmembrane</keyword>
<proteinExistence type="predicted"/>
<dbReference type="Gramene" id="rna3844">
    <property type="protein sequence ID" value="RHN79980.1"/>
    <property type="gene ID" value="gene3844"/>
</dbReference>
<accession>A0A396JNW3</accession>
<gene>
    <name evidence="2" type="ORF">MtrunA17_Chr1g0183261</name>
</gene>
<evidence type="ECO:0008006" key="3">
    <source>
        <dbReference type="Google" id="ProtNLM"/>
    </source>
</evidence>
<keyword evidence="1" id="KW-1133">Transmembrane helix</keyword>
<name>A0A396JNW3_MEDTR</name>
<keyword evidence="1" id="KW-0472">Membrane</keyword>
<reference evidence="2" key="1">
    <citation type="journal article" date="2018" name="Nat. Plants">
        <title>Whole-genome landscape of Medicago truncatula symbiotic genes.</title>
        <authorList>
            <person name="Pecrix Y."/>
            <person name="Gamas P."/>
            <person name="Carrere S."/>
        </authorList>
    </citation>
    <scope>NUCLEOTIDE SEQUENCE</scope>
    <source>
        <tissue evidence="2">Leaves</tissue>
    </source>
</reference>
<evidence type="ECO:0000313" key="2">
    <source>
        <dbReference type="EMBL" id="RHN79980.1"/>
    </source>
</evidence>
<feature type="transmembrane region" description="Helical" evidence="1">
    <location>
        <begin position="20"/>
        <end position="42"/>
    </location>
</feature>
<comment type="caution">
    <text evidence="2">The sequence shown here is derived from an EMBL/GenBank/DDBJ whole genome shotgun (WGS) entry which is preliminary data.</text>
</comment>
<dbReference type="EMBL" id="PSQE01000001">
    <property type="protein sequence ID" value="RHN79980.1"/>
    <property type="molecule type" value="Genomic_DNA"/>
</dbReference>
<evidence type="ECO:0000256" key="1">
    <source>
        <dbReference type="SAM" id="Phobius"/>
    </source>
</evidence>
<sequence>MTFLRRPPHRKTSPPYRNFYLLLTAAITGVTIWKSIVISWLIDFWFVVAGSFGECE</sequence>
<protein>
    <recommendedName>
        <fullName evidence="3">Transmembrane protein</fullName>
    </recommendedName>
</protein>